<evidence type="ECO:0000313" key="3">
    <source>
        <dbReference type="EMBL" id="KAF5323023.1"/>
    </source>
</evidence>
<protein>
    <recommendedName>
        <fullName evidence="2">SUZ domain-containing protein</fullName>
    </recommendedName>
</protein>
<dbReference type="EMBL" id="JAACJK010000167">
    <property type="protein sequence ID" value="KAF5323023.1"/>
    <property type="molecule type" value="Genomic_DNA"/>
</dbReference>
<dbReference type="AlphaFoldDB" id="A0A8H5F4J5"/>
<feature type="compositionally biased region" description="Basic and acidic residues" evidence="1">
    <location>
        <begin position="56"/>
        <end position="69"/>
    </location>
</feature>
<comment type="caution">
    <text evidence="3">The sequence shown here is derived from an EMBL/GenBank/DDBJ whole genome shotgun (WGS) entry which is preliminary data.</text>
</comment>
<feature type="domain" description="SUZ" evidence="2">
    <location>
        <begin position="74"/>
        <end position="153"/>
    </location>
</feature>
<dbReference type="Pfam" id="PF12752">
    <property type="entry name" value="SUZ"/>
    <property type="match status" value="1"/>
</dbReference>
<evidence type="ECO:0000256" key="1">
    <source>
        <dbReference type="SAM" id="MobiDB-lite"/>
    </source>
</evidence>
<sequence length="220" mass="23317">MASSTRGPAGFWDDEEARTPTTTTGGVPSRPPKPASSPIKDDWEDDDPSSEDEAPTEERNKQIWEDANTKAHHPMPDVILSRNASLPAPAAHIPPQGVFDQLPKMKILKRPSSSSPSTLPSSPSADAANALGSIEERQSRYNEARERIFGAGASSKPKSPGANLKEDSNLNSAQVKVAREPRGPSGEVGGGAQAQAPAKGFARRKPKPQAQPASPEDSSR</sequence>
<gene>
    <name evidence="3" type="ORF">D9611_009220</name>
</gene>
<name>A0A8H5F4J5_9AGAR</name>
<dbReference type="PANTHER" id="PTHR31796:SF2">
    <property type="entry name" value="SUZ DOMAIN-CONTAINING PROTEIN 1"/>
    <property type="match status" value="1"/>
</dbReference>
<keyword evidence="4" id="KW-1185">Reference proteome</keyword>
<proteinExistence type="predicted"/>
<feature type="compositionally biased region" description="Acidic residues" evidence="1">
    <location>
        <begin position="42"/>
        <end position="55"/>
    </location>
</feature>
<evidence type="ECO:0000259" key="2">
    <source>
        <dbReference type="PROSITE" id="PS51673"/>
    </source>
</evidence>
<accession>A0A8H5F4J5</accession>
<organism evidence="3 4">
    <name type="scientific">Ephemerocybe angulata</name>
    <dbReference type="NCBI Taxonomy" id="980116"/>
    <lineage>
        <taxon>Eukaryota</taxon>
        <taxon>Fungi</taxon>
        <taxon>Dikarya</taxon>
        <taxon>Basidiomycota</taxon>
        <taxon>Agaricomycotina</taxon>
        <taxon>Agaricomycetes</taxon>
        <taxon>Agaricomycetidae</taxon>
        <taxon>Agaricales</taxon>
        <taxon>Agaricineae</taxon>
        <taxon>Psathyrellaceae</taxon>
        <taxon>Ephemerocybe</taxon>
    </lineage>
</organism>
<dbReference type="Proteomes" id="UP000541558">
    <property type="component" value="Unassembled WGS sequence"/>
</dbReference>
<feature type="region of interest" description="Disordered" evidence="1">
    <location>
        <begin position="1"/>
        <end position="220"/>
    </location>
</feature>
<dbReference type="InterPro" id="IPR039228">
    <property type="entry name" value="SZRD1"/>
</dbReference>
<feature type="compositionally biased region" description="Low complexity" evidence="1">
    <location>
        <begin position="111"/>
        <end position="124"/>
    </location>
</feature>
<dbReference type="PROSITE" id="PS51673">
    <property type="entry name" value="SUZ"/>
    <property type="match status" value="1"/>
</dbReference>
<dbReference type="PANTHER" id="PTHR31796">
    <property type="entry name" value="SUZ DOMAIN-CONTAINING PROTEIN 1"/>
    <property type="match status" value="1"/>
</dbReference>
<evidence type="ECO:0000313" key="4">
    <source>
        <dbReference type="Proteomes" id="UP000541558"/>
    </source>
</evidence>
<dbReference type="InterPro" id="IPR024771">
    <property type="entry name" value="SUZ"/>
</dbReference>
<reference evidence="3 4" key="1">
    <citation type="journal article" date="2020" name="ISME J.">
        <title>Uncovering the hidden diversity of litter-decomposition mechanisms in mushroom-forming fungi.</title>
        <authorList>
            <person name="Floudas D."/>
            <person name="Bentzer J."/>
            <person name="Ahren D."/>
            <person name="Johansson T."/>
            <person name="Persson P."/>
            <person name="Tunlid A."/>
        </authorList>
    </citation>
    <scope>NUCLEOTIDE SEQUENCE [LARGE SCALE GENOMIC DNA]</scope>
    <source>
        <strain evidence="3 4">CBS 175.51</strain>
    </source>
</reference>
<dbReference type="OrthoDB" id="5373615at2759"/>
<feature type="compositionally biased region" description="Basic and acidic residues" evidence="1">
    <location>
        <begin position="134"/>
        <end position="148"/>
    </location>
</feature>